<protein>
    <submittedName>
        <fullName evidence="2">F-box domain-containing protein</fullName>
    </submittedName>
</protein>
<sequence>MVVPVGKLPVELLLKTFALAVSLGNGEVRPFGPGHPAYQSLLLSHVCSFWRQIVIGSPRLWAVGLVDVRFDAKKMRKDYPGFLQTLLDRSAPLPISISFTNPMESITQYTPSVEALVQVVAPTVARWKHLELDESSHGMWRDIDILRMPWGQLAHLTLEESVPTVCLSILLQCKNITSATLTTCGFDTSHVVDAPVTTLPLLKALKIHFEEGENVDVMHLFSTSLGLPALQTLDLAFDDNIVWATHEFSAFQMRAPGITRISLRFCPLTSQELVTLLRLAPSLTALKLWLCLNCINDELLRALTRSEETGAQRLVPQLEEIDWHFVGQNSHIGAFEAVIRSRGWIDNVAPPKLKRVTIGSNSFFDLIPDGWMQDLVGQGLELRISSS</sequence>
<organism evidence="2 3">
    <name type="scientific">Mycena venus</name>
    <dbReference type="NCBI Taxonomy" id="2733690"/>
    <lineage>
        <taxon>Eukaryota</taxon>
        <taxon>Fungi</taxon>
        <taxon>Dikarya</taxon>
        <taxon>Basidiomycota</taxon>
        <taxon>Agaricomycotina</taxon>
        <taxon>Agaricomycetes</taxon>
        <taxon>Agaricomycetidae</taxon>
        <taxon>Agaricales</taxon>
        <taxon>Marasmiineae</taxon>
        <taxon>Mycenaceae</taxon>
        <taxon>Mycena</taxon>
    </lineage>
</organism>
<dbReference type="Gene3D" id="3.80.10.10">
    <property type="entry name" value="Ribonuclease Inhibitor"/>
    <property type="match status" value="1"/>
</dbReference>
<name>A0A8H7D3L7_9AGAR</name>
<dbReference type="SUPFAM" id="SSF52047">
    <property type="entry name" value="RNI-like"/>
    <property type="match status" value="1"/>
</dbReference>
<accession>A0A8H7D3L7</accession>
<feature type="chain" id="PRO_5034411211" evidence="1">
    <location>
        <begin position="21"/>
        <end position="387"/>
    </location>
</feature>
<dbReference type="OrthoDB" id="3003884at2759"/>
<keyword evidence="1" id="KW-0732">Signal</keyword>
<dbReference type="InterPro" id="IPR032675">
    <property type="entry name" value="LRR_dom_sf"/>
</dbReference>
<comment type="caution">
    <text evidence="2">The sequence shown here is derived from an EMBL/GenBank/DDBJ whole genome shotgun (WGS) entry which is preliminary data.</text>
</comment>
<evidence type="ECO:0000313" key="2">
    <source>
        <dbReference type="EMBL" id="KAF7357761.1"/>
    </source>
</evidence>
<proteinExistence type="predicted"/>
<evidence type="ECO:0000313" key="3">
    <source>
        <dbReference type="Proteomes" id="UP000620124"/>
    </source>
</evidence>
<evidence type="ECO:0000256" key="1">
    <source>
        <dbReference type="SAM" id="SignalP"/>
    </source>
</evidence>
<feature type="signal peptide" evidence="1">
    <location>
        <begin position="1"/>
        <end position="20"/>
    </location>
</feature>
<dbReference type="AlphaFoldDB" id="A0A8H7D3L7"/>
<keyword evidence="3" id="KW-1185">Reference proteome</keyword>
<dbReference type="Proteomes" id="UP000620124">
    <property type="component" value="Unassembled WGS sequence"/>
</dbReference>
<dbReference type="EMBL" id="JACAZI010000006">
    <property type="protein sequence ID" value="KAF7357761.1"/>
    <property type="molecule type" value="Genomic_DNA"/>
</dbReference>
<reference evidence="2" key="1">
    <citation type="submission" date="2020-05" db="EMBL/GenBank/DDBJ databases">
        <title>Mycena genomes resolve the evolution of fungal bioluminescence.</title>
        <authorList>
            <person name="Tsai I.J."/>
        </authorList>
    </citation>
    <scope>NUCLEOTIDE SEQUENCE</scope>
    <source>
        <strain evidence="2">CCC161011</strain>
    </source>
</reference>
<gene>
    <name evidence="2" type="ORF">MVEN_00822100</name>
</gene>